<organism evidence="1 2">
    <name type="scientific">Sporosarcina oncorhynchi</name>
    <dbReference type="NCBI Taxonomy" id="3056444"/>
    <lineage>
        <taxon>Bacteria</taxon>
        <taxon>Bacillati</taxon>
        <taxon>Bacillota</taxon>
        <taxon>Bacilli</taxon>
        <taxon>Bacillales</taxon>
        <taxon>Caryophanaceae</taxon>
        <taxon>Sporosarcina</taxon>
    </lineage>
</organism>
<reference evidence="1 2" key="1">
    <citation type="submission" date="2023-06" db="EMBL/GenBank/DDBJ databases">
        <title>Sporosarcina sp. nov., isolated from Korean tranditional fermented seafood 'Jeotgal'.</title>
        <authorList>
            <person name="Yang A.I."/>
            <person name="Shin N.-R."/>
        </authorList>
    </citation>
    <scope>NUCLEOTIDE SEQUENCE [LARGE SCALE GENOMIC DNA]</scope>
    <source>
        <strain evidence="1 2">T2O-4</strain>
    </source>
</reference>
<gene>
    <name evidence="1" type="ORF">QWT69_01800</name>
</gene>
<dbReference type="Proteomes" id="UP001303902">
    <property type="component" value="Chromosome"/>
</dbReference>
<dbReference type="PANTHER" id="PTHR37507:SF2">
    <property type="entry name" value="SPORULATION PROTEIN YDCC"/>
    <property type="match status" value="1"/>
</dbReference>
<evidence type="ECO:0000313" key="2">
    <source>
        <dbReference type="Proteomes" id="UP001303902"/>
    </source>
</evidence>
<keyword evidence="2" id="KW-1185">Reference proteome</keyword>
<name>A0ABZ0L5M8_9BACL</name>
<proteinExistence type="predicted"/>
<sequence length="348" mass="39510">MRKLIPLAAMLIIGVCLSGCEENQKIDLSAEEIVDKALVAIESPITYYGEFEESDGEKYKEWADSDGKSKLKRRDRLQQTVEMFDGKQLFLYDEENGMVAAIKRSYKDIGFSTRSLRLRSGFLLELVKEQCELSVVGEEKVAGRNTYHIVGSQNGGKACIGKPEYWIDQENSMVLKIFENYDERQKVTIEYTKVDFDAKISDDAFVFDFPEGAGVNTIVDPEESSVQEAKEKLGKFFQVPETAEIKLSEIIIFEENKERPEFTFDYTKNGQPEFSVTVFPSSGEIDFGNFLDEEIIAAHGQKGINNSNLHSFSYTWMENGLLYTATSKNTELNEEDFIGYLDGMIEVQ</sequence>
<dbReference type="Gene3D" id="2.50.20.10">
    <property type="entry name" value="Lipoprotein localisation LolA/LolB/LppX"/>
    <property type="match status" value="1"/>
</dbReference>
<dbReference type="InterPro" id="IPR019207">
    <property type="entry name" value="DUF2092"/>
</dbReference>
<dbReference type="SUPFAM" id="SSF89392">
    <property type="entry name" value="Prokaryotic lipoproteins and lipoprotein localization factors"/>
    <property type="match status" value="1"/>
</dbReference>
<dbReference type="PANTHER" id="PTHR37507">
    <property type="entry name" value="SPORULATION PROTEIN YDCC"/>
    <property type="match status" value="1"/>
</dbReference>
<dbReference type="InterPro" id="IPR029046">
    <property type="entry name" value="LolA/LolB/LppX"/>
</dbReference>
<dbReference type="InterPro" id="IPR052944">
    <property type="entry name" value="Sporulation_related"/>
</dbReference>
<dbReference type="EMBL" id="CP129118">
    <property type="protein sequence ID" value="WOV87877.1"/>
    <property type="molecule type" value="Genomic_DNA"/>
</dbReference>
<accession>A0ABZ0L5M8</accession>
<dbReference type="RefSeq" id="WP_317968392.1">
    <property type="nucleotide sequence ID" value="NZ_CP129118.1"/>
</dbReference>
<protein>
    <submittedName>
        <fullName evidence="1">DUF2092 domain-containing protein</fullName>
    </submittedName>
</protein>
<dbReference type="Pfam" id="PF09865">
    <property type="entry name" value="DUF2092"/>
    <property type="match status" value="1"/>
</dbReference>
<evidence type="ECO:0000313" key="1">
    <source>
        <dbReference type="EMBL" id="WOV87877.1"/>
    </source>
</evidence>